<dbReference type="InterPro" id="IPR013324">
    <property type="entry name" value="RNA_pol_sigma_r3/r4-like"/>
</dbReference>
<dbReference type="SUPFAM" id="SSF88659">
    <property type="entry name" value="Sigma3 and sigma4 domains of RNA polymerase sigma factors"/>
    <property type="match status" value="1"/>
</dbReference>
<dbReference type="EMBL" id="JAMZFV010000057">
    <property type="protein sequence ID" value="MCP1111585.1"/>
    <property type="molecule type" value="Genomic_DNA"/>
</dbReference>
<sequence length="174" mass="21030">MRREITIKEVIFRLQTYEQFSAEETVKYQELKEKWEKVNAEYHTNLYARANLQDTNKGTPERRDLFHTIELHEELFAEILRDINYELQRLYNERQIYKRIRCCYSSLVGKEREIILNRYIKSKPYKEVLSDFKGSQRTFERVRNSALEKIRDRFNSFASDAEIVKSSEKGDVDL</sequence>
<comment type="caution">
    <text evidence="1">The sequence shown here is derived from an EMBL/GenBank/DDBJ whole genome shotgun (WGS) entry which is preliminary data.</text>
</comment>
<name>A0ABT1ELJ8_9FIRM</name>
<keyword evidence="2" id="KW-1185">Reference proteome</keyword>
<dbReference type="RefSeq" id="WP_262070442.1">
    <property type="nucleotide sequence ID" value="NZ_JAMXOC010000057.1"/>
</dbReference>
<evidence type="ECO:0000313" key="2">
    <source>
        <dbReference type="Proteomes" id="UP001523565"/>
    </source>
</evidence>
<gene>
    <name evidence="1" type="ORF">NK118_15170</name>
</gene>
<dbReference type="Proteomes" id="UP001523565">
    <property type="component" value="Unassembled WGS sequence"/>
</dbReference>
<evidence type="ECO:0000313" key="1">
    <source>
        <dbReference type="EMBL" id="MCP1111585.1"/>
    </source>
</evidence>
<organism evidence="1 2">
    <name type="scientific">Ohessyouella blattaphilus</name>
    <dbReference type="NCBI Taxonomy" id="2949333"/>
    <lineage>
        <taxon>Bacteria</taxon>
        <taxon>Bacillati</taxon>
        <taxon>Bacillota</taxon>
        <taxon>Clostridia</taxon>
        <taxon>Lachnospirales</taxon>
        <taxon>Lachnospiraceae</taxon>
        <taxon>Ohessyouella</taxon>
    </lineage>
</organism>
<accession>A0ABT1ELJ8</accession>
<protein>
    <recommendedName>
        <fullName evidence="3">Sigma-70 family RNA polymerase sigma factor</fullName>
    </recommendedName>
</protein>
<evidence type="ECO:0008006" key="3">
    <source>
        <dbReference type="Google" id="ProtNLM"/>
    </source>
</evidence>
<proteinExistence type="predicted"/>
<reference evidence="1 2" key="1">
    <citation type="journal article" date="2022" name="Genome Biol. Evol.">
        <title>Host diet, physiology and behaviors set the stage for Lachnospiraceae cladogenesis.</title>
        <authorList>
            <person name="Vera-Ponce De Leon A."/>
            <person name="Schneider M."/>
            <person name="Jahnes B.C."/>
            <person name="Sadowski V."/>
            <person name="Camuy-Velez L.A."/>
            <person name="Duan J."/>
            <person name="Sabree Z.L."/>
        </authorList>
    </citation>
    <scope>NUCLEOTIDE SEQUENCE [LARGE SCALE GENOMIC DNA]</scope>
    <source>
        <strain evidence="1 2">PAL227</strain>
    </source>
</reference>